<comment type="caution">
    <text evidence="1">The sequence shown here is derived from an EMBL/GenBank/DDBJ whole genome shotgun (WGS) entry which is preliminary data.</text>
</comment>
<evidence type="ECO:0000313" key="2">
    <source>
        <dbReference type="Proteomes" id="UP000027466"/>
    </source>
</evidence>
<organism evidence="1 2">
    <name type="scientific">Caballeronia glathei</name>
    <dbReference type="NCBI Taxonomy" id="60547"/>
    <lineage>
        <taxon>Bacteria</taxon>
        <taxon>Pseudomonadati</taxon>
        <taxon>Pseudomonadota</taxon>
        <taxon>Betaproteobacteria</taxon>
        <taxon>Burkholderiales</taxon>
        <taxon>Burkholderiaceae</taxon>
        <taxon>Caballeronia</taxon>
    </lineage>
</organism>
<dbReference type="AlphaFoldDB" id="A0A069PLM4"/>
<protein>
    <submittedName>
        <fullName evidence="1">Uncharacterized protein</fullName>
    </submittedName>
</protein>
<reference evidence="1 2" key="1">
    <citation type="submission" date="2014-03" db="EMBL/GenBank/DDBJ databases">
        <title>Draft Genome Sequences of Four Burkholderia Strains.</title>
        <authorList>
            <person name="Liu X.Y."/>
            <person name="Li C.X."/>
            <person name="Xu J.H."/>
        </authorList>
    </citation>
    <scope>NUCLEOTIDE SEQUENCE [LARGE SCALE GENOMIC DNA]</scope>
    <source>
        <strain evidence="1 2">DSM 50014</strain>
    </source>
</reference>
<dbReference type="EMBL" id="JFHC01000026">
    <property type="protein sequence ID" value="KDR41588.1"/>
    <property type="molecule type" value="Genomic_DNA"/>
</dbReference>
<accession>A0A069PLM4</accession>
<name>A0A069PLM4_9BURK</name>
<gene>
    <name evidence="1" type="ORF">BG61_16695</name>
</gene>
<proteinExistence type="predicted"/>
<sequence>MPFDHCRELFELLQLGMLNAVGAALEPVAFASTVFAATGERPEIGIEIFGALRTPVTVRVGTVSGPFRTPPDSDRTFENALLSCAAVRI</sequence>
<dbReference type="Proteomes" id="UP000027466">
    <property type="component" value="Unassembled WGS sequence"/>
</dbReference>
<keyword evidence="2" id="KW-1185">Reference proteome</keyword>
<evidence type="ECO:0000313" key="1">
    <source>
        <dbReference type="EMBL" id="KDR41588.1"/>
    </source>
</evidence>